<evidence type="ECO:0000256" key="4">
    <source>
        <dbReference type="ARBA" id="ARBA00047475"/>
    </source>
</evidence>
<dbReference type="Proteomes" id="UP000267096">
    <property type="component" value="Unassembled WGS sequence"/>
</dbReference>
<dbReference type="GO" id="GO:0015020">
    <property type="term" value="F:glucuronosyltransferase activity"/>
    <property type="evidence" value="ECO:0007669"/>
    <property type="project" value="UniProtKB-EC"/>
</dbReference>
<organism evidence="9">
    <name type="scientific">Anisakis simplex</name>
    <name type="common">Herring worm</name>
    <dbReference type="NCBI Taxonomy" id="6269"/>
    <lineage>
        <taxon>Eukaryota</taxon>
        <taxon>Metazoa</taxon>
        <taxon>Ecdysozoa</taxon>
        <taxon>Nematoda</taxon>
        <taxon>Chromadorea</taxon>
        <taxon>Rhabditida</taxon>
        <taxon>Spirurina</taxon>
        <taxon>Ascaridomorpha</taxon>
        <taxon>Ascaridoidea</taxon>
        <taxon>Anisakidae</taxon>
        <taxon>Anisakis</taxon>
        <taxon>Anisakis simplex complex</taxon>
    </lineage>
</organism>
<keyword evidence="6" id="KW-1133">Transmembrane helix</keyword>
<dbReference type="CDD" id="cd03784">
    <property type="entry name" value="GT1_Gtf-like"/>
    <property type="match status" value="1"/>
</dbReference>
<dbReference type="OrthoDB" id="5835829at2759"/>
<dbReference type="InterPro" id="IPR002213">
    <property type="entry name" value="UDP_glucos_trans"/>
</dbReference>
<dbReference type="PROSITE" id="PS00375">
    <property type="entry name" value="UDPGT"/>
    <property type="match status" value="1"/>
</dbReference>
<feature type="chain" id="PRO_5043073127" description="UDP-glucuronosyltransferase" evidence="6">
    <location>
        <begin position="18"/>
        <end position="531"/>
    </location>
</feature>
<name>A0A0M3K010_ANISI</name>
<protein>
    <recommendedName>
        <fullName evidence="6">UDP-glucuronosyltransferase</fullName>
        <ecNumber evidence="6">2.4.1.17</ecNumber>
    </recommendedName>
</protein>
<evidence type="ECO:0000256" key="2">
    <source>
        <dbReference type="ARBA" id="ARBA00022676"/>
    </source>
</evidence>
<dbReference type="WBParaSite" id="ASIM_0001412901-mRNA-1">
    <property type="protein sequence ID" value="ASIM_0001412901-mRNA-1"/>
    <property type="gene ID" value="ASIM_0001412901"/>
</dbReference>
<evidence type="ECO:0000256" key="5">
    <source>
        <dbReference type="RuleBase" id="RU003718"/>
    </source>
</evidence>
<dbReference type="Gene3D" id="3.40.50.2000">
    <property type="entry name" value="Glycogen Phosphorylase B"/>
    <property type="match status" value="1"/>
</dbReference>
<evidence type="ECO:0000313" key="8">
    <source>
        <dbReference type="Proteomes" id="UP000267096"/>
    </source>
</evidence>
<evidence type="ECO:0000313" key="9">
    <source>
        <dbReference type="WBParaSite" id="ASIM_0001412901-mRNA-1"/>
    </source>
</evidence>
<dbReference type="EC" id="2.4.1.17" evidence="6"/>
<dbReference type="InterPro" id="IPR035595">
    <property type="entry name" value="UDP_glycos_trans_CS"/>
</dbReference>
<proteinExistence type="inferred from homology"/>
<dbReference type="EMBL" id="UYRR01031427">
    <property type="protein sequence ID" value="VDK49995.1"/>
    <property type="molecule type" value="Genomic_DNA"/>
</dbReference>
<dbReference type="PANTHER" id="PTHR48043">
    <property type="entry name" value="EG:EG0003.4 PROTEIN-RELATED"/>
    <property type="match status" value="1"/>
</dbReference>
<evidence type="ECO:0000256" key="1">
    <source>
        <dbReference type="ARBA" id="ARBA00009995"/>
    </source>
</evidence>
<evidence type="ECO:0000313" key="7">
    <source>
        <dbReference type="EMBL" id="VDK49995.1"/>
    </source>
</evidence>
<evidence type="ECO:0000256" key="3">
    <source>
        <dbReference type="ARBA" id="ARBA00022679"/>
    </source>
</evidence>
<reference evidence="9" key="1">
    <citation type="submission" date="2017-02" db="UniProtKB">
        <authorList>
            <consortium name="WormBaseParasite"/>
        </authorList>
    </citation>
    <scope>IDENTIFICATION</scope>
</reference>
<gene>
    <name evidence="7" type="ORF">ASIM_LOCUS13557</name>
</gene>
<feature type="transmembrane region" description="Helical" evidence="6">
    <location>
        <begin position="491"/>
        <end position="514"/>
    </location>
</feature>
<dbReference type="PANTHER" id="PTHR48043:SF145">
    <property type="entry name" value="FI06409P-RELATED"/>
    <property type="match status" value="1"/>
</dbReference>
<keyword evidence="8" id="KW-1185">Reference proteome</keyword>
<dbReference type="SUPFAM" id="SSF53756">
    <property type="entry name" value="UDP-Glycosyltransferase/glycogen phosphorylase"/>
    <property type="match status" value="1"/>
</dbReference>
<dbReference type="FunFam" id="3.40.50.2000:FF:000021">
    <property type="entry name" value="UDP-glucuronosyltransferase"/>
    <property type="match status" value="1"/>
</dbReference>
<reference evidence="7 8" key="2">
    <citation type="submission" date="2018-11" db="EMBL/GenBank/DDBJ databases">
        <authorList>
            <consortium name="Pathogen Informatics"/>
        </authorList>
    </citation>
    <scope>NUCLEOTIDE SEQUENCE [LARGE SCALE GENOMIC DNA]</scope>
</reference>
<dbReference type="GO" id="GO:0016020">
    <property type="term" value="C:membrane"/>
    <property type="evidence" value="ECO:0007669"/>
    <property type="project" value="UniProtKB-SubCell"/>
</dbReference>
<keyword evidence="2 5" id="KW-0328">Glycosyltransferase</keyword>
<keyword evidence="6" id="KW-0812">Transmembrane</keyword>
<comment type="catalytic activity">
    <reaction evidence="4 6">
        <text>glucuronate acceptor + UDP-alpha-D-glucuronate = acceptor beta-D-glucuronoside + UDP + H(+)</text>
        <dbReference type="Rhea" id="RHEA:21032"/>
        <dbReference type="ChEBI" id="CHEBI:15378"/>
        <dbReference type="ChEBI" id="CHEBI:58052"/>
        <dbReference type="ChEBI" id="CHEBI:58223"/>
        <dbReference type="ChEBI" id="CHEBI:132367"/>
        <dbReference type="ChEBI" id="CHEBI:132368"/>
        <dbReference type="EC" id="2.4.1.17"/>
    </reaction>
</comment>
<evidence type="ECO:0000256" key="6">
    <source>
        <dbReference type="RuleBase" id="RU362059"/>
    </source>
</evidence>
<dbReference type="AlphaFoldDB" id="A0A0M3K010"/>
<keyword evidence="3 5" id="KW-0808">Transferase</keyword>
<accession>A0A0M3K010</accession>
<sequence>MRVSGLLCLISLGVVSSNVYKIAFFVPSWIPSQLIWTVRVAEELAKAGHKITIIGIREAESTIKTPVIEEIEQWHVDAFVLNLTEFESRKSRLIYKEMSILDPDMREFFSMATGSLNKGCELVLQNKTFIDRLKAAKFDLAFNHMGQLCGVGLTRLANIPTWIWLSSGQLVDHMAEYIGVPSPPSYVPTLFSDSSDEMSFTERLKVLIGRVIIRLVVEKISMNPHTELFRKYVDPNFPDLIDLVQACPLVMVNSNEMYNFARPTLHKIIYIGGLGMTIKSAKPLTGDFKSIVDNAKQVAVMTFGSHANSSAMPEKWKNAFLDAFRKFPDVQFIVRYTTKDLDGKTPPNVHLKPWIPQTDLLLNRKTVLLITHGGYNSVQEAIAAGVPMVTIPLFGDQFGNARLVVKHGCASSIKKKDVSTETITKALQTVLSNPSYKKNAIRMRDMLLKKPSQPDRLLVEWTEFLAEFQQLPNLVPYGVNLNFIQYNCIDVIAFLATVAIVIIVITAKILKLIARLIIRKFIRKDAKKKSE</sequence>
<feature type="signal peptide" evidence="6">
    <location>
        <begin position="1"/>
        <end position="17"/>
    </location>
</feature>
<keyword evidence="6" id="KW-0732">Signal</keyword>
<keyword evidence="6" id="KW-0472">Membrane</keyword>
<dbReference type="Pfam" id="PF00201">
    <property type="entry name" value="UDPGT"/>
    <property type="match status" value="1"/>
</dbReference>
<comment type="similarity">
    <text evidence="1 5">Belongs to the UDP-glycosyltransferase family.</text>
</comment>
<comment type="subcellular location">
    <subcellularLocation>
        <location evidence="6">Membrane</location>
        <topology evidence="6">Single-pass membrane protein</topology>
    </subcellularLocation>
</comment>
<dbReference type="InterPro" id="IPR050271">
    <property type="entry name" value="UDP-glycosyltransferase"/>
</dbReference>